<evidence type="ECO:0000259" key="1">
    <source>
        <dbReference type="Pfam" id="PF08281"/>
    </source>
</evidence>
<dbReference type="PATRIC" id="fig|33935.3.peg.580"/>
<dbReference type="SUPFAM" id="SSF88659">
    <property type="entry name" value="Sigma3 and sigma4 domains of RNA polymerase sigma factors"/>
    <property type="match status" value="1"/>
</dbReference>
<dbReference type="Gene3D" id="1.10.10.10">
    <property type="entry name" value="Winged helix-like DNA-binding domain superfamily/Winged helix DNA-binding domain"/>
    <property type="match status" value="1"/>
</dbReference>
<dbReference type="InterPro" id="IPR036388">
    <property type="entry name" value="WH-like_DNA-bd_sf"/>
</dbReference>
<name>A0A0M9DLX1_9BACI</name>
<protein>
    <submittedName>
        <fullName evidence="2">RNA polymerase sigma factor</fullName>
    </submittedName>
</protein>
<comment type="caution">
    <text evidence="2">The sequence shown here is derived from an EMBL/GenBank/DDBJ whole genome shotgun (WGS) entry which is preliminary data.</text>
</comment>
<accession>A0A0M9DLX1</accession>
<dbReference type="RefSeq" id="WP_053994072.1">
    <property type="nucleotide sequence ID" value="NZ_CP065643.1"/>
</dbReference>
<keyword evidence="3" id="KW-1185">Reference proteome</keyword>
<proteinExistence type="predicted"/>
<dbReference type="EMBL" id="LGCI01000005">
    <property type="protein sequence ID" value="KOY82832.1"/>
    <property type="molecule type" value="Genomic_DNA"/>
</dbReference>
<evidence type="ECO:0000313" key="2">
    <source>
        <dbReference type="EMBL" id="KOY82832.1"/>
    </source>
</evidence>
<dbReference type="InterPro" id="IPR014284">
    <property type="entry name" value="RNA_pol_sigma-70_dom"/>
</dbReference>
<dbReference type="Proteomes" id="UP000037977">
    <property type="component" value="Unassembled WGS sequence"/>
</dbReference>
<dbReference type="NCBIfam" id="TIGR02937">
    <property type="entry name" value="sigma70-ECF"/>
    <property type="match status" value="1"/>
</dbReference>
<dbReference type="AlphaFoldDB" id="A0A0M9DLX1"/>
<dbReference type="OrthoDB" id="9794508at2"/>
<dbReference type="GO" id="GO:0003677">
    <property type="term" value="F:DNA binding"/>
    <property type="evidence" value="ECO:0007669"/>
    <property type="project" value="InterPro"/>
</dbReference>
<gene>
    <name evidence="2" type="ORF">ADM90_05790</name>
</gene>
<organism evidence="2 3">
    <name type="scientific">Lysinibacillus macroides</name>
    <dbReference type="NCBI Taxonomy" id="33935"/>
    <lineage>
        <taxon>Bacteria</taxon>
        <taxon>Bacillati</taxon>
        <taxon>Bacillota</taxon>
        <taxon>Bacilli</taxon>
        <taxon>Bacillales</taxon>
        <taxon>Bacillaceae</taxon>
        <taxon>Lysinibacillus</taxon>
    </lineage>
</organism>
<dbReference type="GO" id="GO:0016987">
    <property type="term" value="F:sigma factor activity"/>
    <property type="evidence" value="ECO:0007669"/>
    <property type="project" value="InterPro"/>
</dbReference>
<dbReference type="InterPro" id="IPR013324">
    <property type="entry name" value="RNA_pol_sigma_r3/r4-like"/>
</dbReference>
<dbReference type="STRING" id="33935.ADM90_05790"/>
<sequence length="144" mass="17104">MESIRTEWQVRCAFNGFCKRVLKNATINTYYQRRKQQSQETTFSNLTRQEENQLYTVDNYEENEDTQTFQVAGKKITAKLLEDALLTLPDNKRIVVVLYYFLQLSDVEIGQLLQISRSTVQYRRTSSFKLLKQFLEVRTHECDD</sequence>
<feature type="domain" description="RNA polymerase sigma factor 70 region 4 type 2" evidence="1">
    <location>
        <begin position="80"/>
        <end position="124"/>
    </location>
</feature>
<dbReference type="GO" id="GO:0006352">
    <property type="term" value="P:DNA-templated transcription initiation"/>
    <property type="evidence" value="ECO:0007669"/>
    <property type="project" value="InterPro"/>
</dbReference>
<dbReference type="InterPro" id="IPR013249">
    <property type="entry name" value="RNA_pol_sigma70_r4_t2"/>
</dbReference>
<reference evidence="2 3" key="1">
    <citation type="submission" date="2015-07" db="EMBL/GenBank/DDBJ databases">
        <title>Genome sequencing project for genomic taxonomy and phylogenomics of Bacillus-like bacteria.</title>
        <authorList>
            <person name="Liu B."/>
            <person name="Wang J."/>
            <person name="Zhu Y."/>
            <person name="Liu G."/>
            <person name="Chen Q."/>
            <person name="Chen Z."/>
            <person name="Che J."/>
            <person name="Ge C."/>
            <person name="Shi H."/>
            <person name="Pan Z."/>
            <person name="Liu X."/>
        </authorList>
    </citation>
    <scope>NUCLEOTIDE SEQUENCE [LARGE SCALE GENOMIC DNA]</scope>
    <source>
        <strain evidence="2 3">DSM 54</strain>
    </source>
</reference>
<dbReference type="Pfam" id="PF08281">
    <property type="entry name" value="Sigma70_r4_2"/>
    <property type="match status" value="1"/>
</dbReference>
<evidence type="ECO:0000313" key="3">
    <source>
        <dbReference type="Proteomes" id="UP000037977"/>
    </source>
</evidence>